<feature type="region of interest" description="Disordered" evidence="1">
    <location>
        <begin position="750"/>
        <end position="770"/>
    </location>
</feature>
<dbReference type="Proteomes" id="UP000267900">
    <property type="component" value="Chromosome"/>
</dbReference>
<gene>
    <name evidence="2" type="ORF">EKH77_26900</name>
</gene>
<reference evidence="2 3" key="1">
    <citation type="submission" date="2018-12" db="EMBL/GenBank/DDBJ databases">
        <title>The whole draft genome of Streptomyce luteoverticillatus CGMCC 15060.</title>
        <authorList>
            <person name="Feng Z."/>
            <person name="Chen G."/>
            <person name="Zhang J."/>
            <person name="Zhu H."/>
            <person name="Yu X."/>
            <person name="Zhang W."/>
            <person name="Zhang X."/>
        </authorList>
    </citation>
    <scope>NUCLEOTIDE SEQUENCE [LARGE SCALE GENOMIC DNA]</scope>
    <source>
        <strain evidence="2 3">CGMCC 15060</strain>
    </source>
</reference>
<accession>A0A3S9PPX2</accession>
<dbReference type="RefSeq" id="WP_126916858.1">
    <property type="nucleotide sequence ID" value="NZ_CP034587.1"/>
</dbReference>
<name>A0A3S9PPX2_STRLT</name>
<evidence type="ECO:0000313" key="2">
    <source>
        <dbReference type="EMBL" id="AZQ74355.1"/>
    </source>
</evidence>
<organism evidence="2 3">
    <name type="scientific">Streptomyces luteoverticillatus</name>
    <name type="common">Streptoverticillium luteoverticillatus</name>
    <dbReference type="NCBI Taxonomy" id="66425"/>
    <lineage>
        <taxon>Bacteria</taxon>
        <taxon>Bacillati</taxon>
        <taxon>Actinomycetota</taxon>
        <taxon>Actinomycetes</taxon>
        <taxon>Kitasatosporales</taxon>
        <taxon>Streptomycetaceae</taxon>
        <taxon>Streptomyces</taxon>
    </lineage>
</organism>
<feature type="region of interest" description="Disordered" evidence="1">
    <location>
        <begin position="1190"/>
        <end position="1218"/>
    </location>
</feature>
<proteinExistence type="predicted"/>
<sequence length="1218" mass="134222">MSQTDLIVPIQLHALVYNLGVQESQPFHRWNPTFKKMLQEQAPAEPEASPAPPLADLEDKFGVYLQWQLPEAIATGHVDPESGETTFPLMPNRWLIVRYANGSNGRRQAAGWVVQSDYLRSEYDVPPSPGRSTHFLNPRGPGAPFLDFIGRWHQLGPHEPWREPRPRDPELSQPFLTAIGPGLPAFAAFEPYHRNVLSFYDDLGDLREDENLPPEDSTFSYLAVGWYSERDIDLLTRAADIPGLLPPDADGPEDVLKALGWALPEGTDGQELTDSRYVGSALGVTWRRTQAPPPEMPAVGRVKVAAGHSTDDAAEALAEQQTGSLRTASLLKALYHGVIDTLESADGGCEVADATRSTWFAGRNGGYAWQIVDRPGAGDAPARHLRAEEPAWLDTLNANQAAYDALEPELRRSQQRFWTLSWLHGLPEHERPEGFAAQAWEHIRPDKPGNLADDARKLHDRAEALLKAIPHGSTPEALQAAIDDFAAGNGLPDHLELKRIAHEPFHQPADPVILIEGSGARQPLGRDPDNPLPCRLLNGLLREVMIGSDWVPVPGEYALPNLGGDIPPMCEQLVPEFALLDRAVMTPGSGAGPTALHTILSGSDGEYVRGSLAEYTAVWKQPWLPMYVQWDLRYSPVPYRTADTDNWTFNGTDYDWAGSGSQVGSEEDARQRAFRGRSFLAPTTVYVLRSQIRRYLQTFPERETAGLRELARDCEKIDVLSQSLDGFNDWLLRQDGAARLVPDAATAHLTGDGSVVPRPGSPARTGEPEDTFQPVRAGQFFFMDLRIIDRFGRVYDIVADNDHRPEQFPLLRAASVTPTEGTELYPHLRGGQRFVQLPPRIFQESRVRLEAVKARDGARYAGGPQAADAERGPVAGWLMLNYLDKTLLVYAPDGTGLGELRVIHNEDGQKETAWNPLPHAPYPDPEAFEAAYPHLARWVIPLRGENTGRFEDLLETIDGALDSIDSPHAEDDRTVARLVGRPVALIRAGLGVDLKGPPLTDSSWENVLSPPEEDYPTYRWPIRLGDADRLSDGLIGYYATNGEPGDEISYDRLHAVDPLGDSGYTVPIGKGEGLAMPARTTCQEPLTHHLTLLADPHVPVHATTGILPVVSLALPADLVHQALLRIRASFRLNPLLAPVRQTAPQEQDVPLPPGLVMPQPASWHGTWTWAEPSRLNGDGDVPQWSETVIAPADTRFHPDDPAPEARAGYLQLDPTRPE</sequence>
<dbReference type="AlphaFoldDB" id="A0A3S9PPX2"/>
<dbReference type="EMBL" id="CP034587">
    <property type="protein sequence ID" value="AZQ74355.1"/>
    <property type="molecule type" value="Genomic_DNA"/>
</dbReference>
<evidence type="ECO:0000313" key="3">
    <source>
        <dbReference type="Proteomes" id="UP000267900"/>
    </source>
</evidence>
<keyword evidence="3" id="KW-1185">Reference proteome</keyword>
<dbReference type="OrthoDB" id="6091628at2"/>
<protein>
    <submittedName>
        <fullName evidence="2">Uncharacterized protein</fullName>
    </submittedName>
</protein>
<evidence type="ECO:0000256" key="1">
    <source>
        <dbReference type="SAM" id="MobiDB-lite"/>
    </source>
</evidence>